<name>A0A089NQH9_9HYPH</name>
<dbReference type="AlphaFoldDB" id="A0A089NQH9"/>
<reference evidence="3 4" key="1">
    <citation type="journal article" date="2014" name="PLoS ONE">
        <title>Genome Information of Methylobacterium oryzae, a Plant-Probiotic Methylotroph in the Phyllosphere.</title>
        <authorList>
            <person name="Kwak M.J."/>
            <person name="Jeong H."/>
            <person name="Madhaiyan M."/>
            <person name="Lee Y."/>
            <person name="Sa T.M."/>
            <person name="Oh T.K."/>
            <person name="Kim J.F."/>
        </authorList>
    </citation>
    <scope>NUCLEOTIDE SEQUENCE [LARGE SCALE GENOMIC DNA]</scope>
    <source>
        <strain evidence="3 4">CBMB20</strain>
    </source>
</reference>
<keyword evidence="2" id="KW-0732">Signal</keyword>
<feature type="chain" id="PRO_5001848030" evidence="2">
    <location>
        <begin position="25"/>
        <end position="86"/>
    </location>
</feature>
<dbReference type="HOGENOM" id="CLU_2523716_0_0_5"/>
<evidence type="ECO:0000256" key="1">
    <source>
        <dbReference type="SAM" id="MobiDB-lite"/>
    </source>
</evidence>
<dbReference type="RefSeq" id="WP_043757242.1">
    <property type="nucleotide sequence ID" value="NZ_CP003811.1"/>
</dbReference>
<keyword evidence="4" id="KW-1185">Reference proteome</keyword>
<gene>
    <name evidence="3" type="ORF">MOC_2426</name>
</gene>
<evidence type="ECO:0000256" key="2">
    <source>
        <dbReference type="SAM" id="SignalP"/>
    </source>
</evidence>
<evidence type="ECO:0000313" key="3">
    <source>
        <dbReference type="EMBL" id="AIQ90181.1"/>
    </source>
</evidence>
<proteinExistence type="predicted"/>
<sequence length="86" mass="8893">MKTRIAAAVTALFLGAAPISSALAENGARWTGFAPYEVETTGSLGLGVHDNPNYVGCPMSSAAEGNADQQTRPVKQYGQTAGGYRC</sequence>
<dbReference type="Proteomes" id="UP000029492">
    <property type="component" value="Chromosome"/>
</dbReference>
<evidence type="ECO:0000313" key="4">
    <source>
        <dbReference type="Proteomes" id="UP000029492"/>
    </source>
</evidence>
<feature type="signal peptide" evidence="2">
    <location>
        <begin position="1"/>
        <end position="24"/>
    </location>
</feature>
<feature type="region of interest" description="Disordered" evidence="1">
    <location>
        <begin position="60"/>
        <end position="86"/>
    </location>
</feature>
<protein>
    <submittedName>
        <fullName evidence="3">Protein of unassigned function</fullName>
    </submittedName>
</protein>
<organism evidence="3 4">
    <name type="scientific">Methylobacterium oryzae CBMB20</name>
    <dbReference type="NCBI Taxonomy" id="693986"/>
    <lineage>
        <taxon>Bacteria</taxon>
        <taxon>Pseudomonadati</taxon>
        <taxon>Pseudomonadota</taxon>
        <taxon>Alphaproteobacteria</taxon>
        <taxon>Hyphomicrobiales</taxon>
        <taxon>Methylobacteriaceae</taxon>
        <taxon>Methylobacterium</taxon>
    </lineage>
</organism>
<dbReference type="eggNOG" id="ENOG5031S4M">
    <property type="taxonomic scope" value="Bacteria"/>
</dbReference>
<dbReference type="KEGG" id="mor:MOC_2426"/>
<dbReference type="STRING" id="693986.MOC_2426"/>
<dbReference type="EMBL" id="CP003811">
    <property type="protein sequence ID" value="AIQ90181.1"/>
    <property type="molecule type" value="Genomic_DNA"/>
</dbReference>
<accession>A0A089NQH9</accession>
<feature type="compositionally biased region" description="Polar residues" evidence="1">
    <location>
        <begin position="67"/>
        <end position="79"/>
    </location>
</feature>